<dbReference type="EMBL" id="SRJD01000011">
    <property type="protein sequence ID" value="TGA97788.1"/>
    <property type="molecule type" value="Genomic_DNA"/>
</dbReference>
<name>A0A4Z0GLW7_9BACL</name>
<feature type="binding site" evidence="2">
    <location>
        <position position="58"/>
    </location>
    <ligand>
        <name>substrate</name>
    </ligand>
</feature>
<dbReference type="InterPro" id="IPR029033">
    <property type="entry name" value="His_PPase_superfam"/>
</dbReference>
<dbReference type="SUPFAM" id="SSF53254">
    <property type="entry name" value="Phosphoglycerate mutase-like"/>
    <property type="match status" value="1"/>
</dbReference>
<feature type="active site" description="Tele-phosphohistidine intermediate" evidence="1">
    <location>
        <position position="9"/>
    </location>
</feature>
<evidence type="ECO:0000256" key="1">
    <source>
        <dbReference type="PIRSR" id="PIRSR613078-1"/>
    </source>
</evidence>
<feature type="active site" description="Proton donor/acceptor" evidence="1">
    <location>
        <position position="83"/>
    </location>
</feature>
<accession>A0A4Z0GLW7</accession>
<dbReference type="Proteomes" id="UP000298347">
    <property type="component" value="Unassembled WGS sequence"/>
</dbReference>
<dbReference type="InterPro" id="IPR001345">
    <property type="entry name" value="PG/BPGM_mutase_AS"/>
</dbReference>
<reference evidence="3 4" key="1">
    <citation type="journal article" date="2015" name="Int. J. Syst. Evol. Microbiol.">
        <title>Sporolactobacillus shoreae sp. nov. and Sporolactobacillus spathodeae sp. nov., two spore-forming lactic acid bacteria isolated from tree barks in Thailand.</title>
        <authorList>
            <person name="Thamacharoensuk T."/>
            <person name="Kitahara M."/>
            <person name="Ohkuma M."/>
            <person name="Thongchul N."/>
            <person name="Tanasupawat S."/>
        </authorList>
    </citation>
    <scope>NUCLEOTIDE SEQUENCE [LARGE SCALE GENOMIC DNA]</scope>
    <source>
        <strain evidence="3 4">BK92</strain>
    </source>
</reference>
<dbReference type="PANTHER" id="PTHR48100">
    <property type="entry name" value="BROAD-SPECIFICITY PHOSPHATASE YOR283W-RELATED"/>
    <property type="match status" value="1"/>
</dbReference>
<feature type="binding site" evidence="2">
    <location>
        <begin position="83"/>
        <end position="86"/>
    </location>
    <ligand>
        <name>substrate</name>
    </ligand>
</feature>
<feature type="binding site" evidence="2">
    <location>
        <begin position="8"/>
        <end position="15"/>
    </location>
    <ligand>
        <name>substrate</name>
    </ligand>
</feature>
<proteinExistence type="predicted"/>
<dbReference type="InterPro" id="IPR050275">
    <property type="entry name" value="PGM_Phosphatase"/>
</dbReference>
<dbReference type="SMART" id="SM00855">
    <property type="entry name" value="PGAM"/>
    <property type="match status" value="1"/>
</dbReference>
<evidence type="ECO:0000256" key="2">
    <source>
        <dbReference type="PIRSR" id="PIRSR613078-2"/>
    </source>
</evidence>
<dbReference type="AlphaFoldDB" id="A0A4Z0GLW7"/>
<gene>
    <name evidence="3" type="ORF">E4665_10330</name>
</gene>
<dbReference type="Gene3D" id="3.40.50.1240">
    <property type="entry name" value="Phosphoglycerate mutase-like"/>
    <property type="match status" value="1"/>
</dbReference>
<dbReference type="PROSITE" id="PS00175">
    <property type="entry name" value="PG_MUTASE"/>
    <property type="match status" value="1"/>
</dbReference>
<dbReference type="OrthoDB" id="9782128at2"/>
<evidence type="ECO:0000313" key="4">
    <source>
        <dbReference type="Proteomes" id="UP000298347"/>
    </source>
</evidence>
<dbReference type="Pfam" id="PF00300">
    <property type="entry name" value="His_Phos_1"/>
    <property type="match status" value="1"/>
</dbReference>
<dbReference type="PANTHER" id="PTHR48100:SF59">
    <property type="entry name" value="ADENOSYLCOBALAMIN_ALPHA-RIBAZOLE PHOSPHATASE"/>
    <property type="match status" value="1"/>
</dbReference>
<comment type="caution">
    <text evidence="3">The sequence shown here is derived from an EMBL/GenBank/DDBJ whole genome shotgun (WGS) entry which is preliminary data.</text>
</comment>
<dbReference type="InterPro" id="IPR013078">
    <property type="entry name" value="His_Pase_superF_clade-1"/>
</dbReference>
<sequence length="198" mass="21932">MTAICLVRHGETDWNAMGKLQGREDVPLNNRGEEQAIMVGRYLKNTEFAAIYASPLLRAKETAMICNHFVGHLPLYISSDFIEKDYGQASGMTVVERDKHFPDGDIPDLESFDHICKRATEGIETIRGQFPDENVLLVAHGGLINVILAILSDGKIGTGKTKLFNTCISHIVSAGNSWKIIDYNKIDHLKSFGKVTSI</sequence>
<evidence type="ECO:0000313" key="3">
    <source>
        <dbReference type="EMBL" id="TGA97788.1"/>
    </source>
</evidence>
<dbReference type="RefSeq" id="WP_135348720.1">
    <property type="nucleotide sequence ID" value="NZ_SRJD01000011.1"/>
</dbReference>
<dbReference type="GO" id="GO:0016791">
    <property type="term" value="F:phosphatase activity"/>
    <property type="evidence" value="ECO:0007669"/>
    <property type="project" value="TreeGrafter"/>
</dbReference>
<keyword evidence="4" id="KW-1185">Reference proteome</keyword>
<organism evidence="3 4">
    <name type="scientific">Sporolactobacillus shoreae</name>
    <dbReference type="NCBI Taxonomy" id="1465501"/>
    <lineage>
        <taxon>Bacteria</taxon>
        <taxon>Bacillati</taxon>
        <taxon>Bacillota</taxon>
        <taxon>Bacilli</taxon>
        <taxon>Bacillales</taxon>
        <taxon>Sporolactobacillaceae</taxon>
        <taxon>Sporolactobacillus</taxon>
    </lineage>
</organism>
<protein>
    <submittedName>
        <fullName evidence="3">Histidine phosphatase family protein</fullName>
    </submittedName>
</protein>
<dbReference type="GO" id="GO:0005737">
    <property type="term" value="C:cytoplasm"/>
    <property type="evidence" value="ECO:0007669"/>
    <property type="project" value="TreeGrafter"/>
</dbReference>
<dbReference type="CDD" id="cd07067">
    <property type="entry name" value="HP_PGM_like"/>
    <property type="match status" value="1"/>
</dbReference>